<dbReference type="CDD" id="cd04301">
    <property type="entry name" value="NAT_SF"/>
    <property type="match status" value="1"/>
</dbReference>
<dbReference type="SUPFAM" id="SSF55729">
    <property type="entry name" value="Acyl-CoA N-acyltransferases (Nat)"/>
    <property type="match status" value="1"/>
</dbReference>
<dbReference type="EMBL" id="MFRC01000048">
    <property type="protein sequence ID" value="OGH89044.1"/>
    <property type="molecule type" value="Genomic_DNA"/>
</dbReference>
<feature type="domain" description="N-acetyltransferase" evidence="1">
    <location>
        <begin position="1"/>
        <end position="110"/>
    </location>
</feature>
<name>A0A1F6NZG2_9BACT</name>
<protein>
    <submittedName>
        <fullName evidence="2">GNAT family N-acetyltransferase</fullName>
    </submittedName>
</protein>
<accession>A0A1F6NZG2</accession>
<dbReference type="PROSITE" id="PS51186">
    <property type="entry name" value="GNAT"/>
    <property type="match status" value="1"/>
</dbReference>
<reference evidence="2 3" key="1">
    <citation type="journal article" date="2016" name="Nat. Commun.">
        <title>Thousands of microbial genomes shed light on interconnected biogeochemical processes in an aquifer system.</title>
        <authorList>
            <person name="Anantharaman K."/>
            <person name="Brown C.T."/>
            <person name="Hug L.A."/>
            <person name="Sharon I."/>
            <person name="Castelle C.J."/>
            <person name="Probst A.J."/>
            <person name="Thomas B.C."/>
            <person name="Singh A."/>
            <person name="Wilkins M.J."/>
            <person name="Karaoz U."/>
            <person name="Brodie E.L."/>
            <person name="Williams K.H."/>
            <person name="Hubbard S.S."/>
            <person name="Banfield J.F."/>
        </authorList>
    </citation>
    <scope>NUCLEOTIDE SEQUENCE [LARGE SCALE GENOMIC DNA]</scope>
</reference>
<dbReference type="AlphaFoldDB" id="A0A1F6NZG2"/>
<proteinExistence type="predicted"/>
<dbReference type="InterPro" id="IPR000182">
    <property type="entry name" value="GNAT_dom"/>
</dbReference>
<keyword evidence="2" id="KW-0808">Transferase</keyword>
<dbReference type="Pfam" id="PF00583">
    <property type="entry name" value="Acetyltransf_1"/>
    <property type="match status" value="1"/>
</dbReference>
<evidence type="ECO:0000313" key="3">
    <source>
        <dbReference type="Proteomes" id="UP000178490"/>
    </source>
</evidence>
<dbReference type="Gene3D" id="3.40.630.30">
    <property type="match status" value="1"/>
</dbReference>
<dbReference type="Proteomes" id="UP000178490">
    <property type="component" value="Unassembled WGS sequence"/>
</dbReference>
<evidence type="ECO:0000313" key="2">
    <source>
        <dbReference type="EMBL" id="OGH89044.1"/>
    </source>
</evidence>
<sequence length="110" mass="13005">MNIKQIDKSTIGIKVFVEEDGVELGRAWLYLIYNDLHAEPYGLLEDVYVKEDKRGQGVGKKLLEQILSEAKKRKCYKIIGTSRMSRDMVHEWYKRLGFREYGLEFRMDLN</sequence>
<comment type="caution">
    <text evidence="2">The sequence shown here is derived from an EMBL/GenBank/DDBJ whole genome shotgun (WGS) entry which is preliminary data.</text>
</comment>
<organism evidence="2 3">
    <name type="scientific">Candidatus Magasanikbacteria bacterium RIFOXYD2_FULL_36_9</name>
    <dbReference type="NCBI Taxonomy" id="1798707"/>
    <lineage>
        <taxon>Bacteria</taxon>
        <taxon>Candidatus Magasanikiibacteriota</taxon>
    </lineage>
</organism>
<gene>
    <name evidence="2" type="ORF">A2537_02920</name>
</gene>
<dbReference type="InterPro" id="IPR016181">
    <property type="entry name" value="Acyl_CoA_acyltransferase"/>
</dbReference>
<evidence type="ECO:0000259" key="1">
    <source>
        <dbReference type="PROSITE" id="PS51186"/>
    </source>
</evidence>
<dbReference type="GO" id="GO:0016747">
    <property type="term" value="F:acyltransferase activity, transferring groups other than amino-acyl groups"/>
    <property type="evidence" value="ECO:0007669"/>
    <property type="project" value="InterPro"/>
</dbReference>